<dbReference type="OrthoDB" id="194443at2759"/>
<dbReference type="EMBL" id="FJOG01000047">
    <property type="protein sequence ID" value="CZR67730.1"/>
    <property type="molecule type" value="Genomic_DNA"/>
</dbReference>
<evidence type="ECO:0000313" key="2">
    <source>
        <dbReference type="EMBL" id="CZR67730.1"/>
    </source>
</evidence>
<feature type="domain" description="BTB" evidence="1">
    <location>
        <begin position="20"/>
        <end position="94"/>
    </location>
</feature>
<dbReference type="Proteomes" id="UP000184330">
    <property type="component" value="Unassembled WGS sequence"/>
</dbReference>
<dbReference type="SUPFAM" id="SSF54695">
    <property type="entry name" value="POZ domain"/>
    <property type="match status" value="1"/>
</dbReference>
<dbReference type="InterPro" id="IPR000210">
    <property type="entry name" value="BTB/POZ_dom"/>
</dbReference>
<dbReference type="InterPro" id="IPR011333">
    <property type="entry name" value="SKP1/BTB/POZ_sf"/>
</dbReference>
<name>A0A1L7XRR8_9HELO</name>
<gene>
    <name evidence="2" type="ORF">PAC_17629</name>
</gene>
<sequence length="237" mass="26611">MFEAPFEEFTASVLPLYHGPQVTIYIGSAKRIVYKLSKALLCEQSPYFAATFNGKFKEDEDQSTILEEVDGVVTVRSFQMLVQWLYSHRVVFGNSSPEETITLILEFVRLADMCEVTGMESLMAEQVKGLILANTGTNGCWINLQHVASAASLPQEHLVRGVFAAAAVKEFFHHDDGQFIDAAEEDLHFSADLLKVMKATFKSFTHTKRGVTFKDPLSGERTELRFNRASIPDVEFM</sequence>
<dbReference type="PROSITE" id="PS50097">
    <property type="entry name" value="BTB"/>
    <property type="match status" value="1"/>
</dbReference>
<dbReference type="Pfam" id="PF00651">
    <property type="entry name" value="BTB"/>
    <property type="match status" value="1"/>
</dbReference>
<dbReference type="AlphaFoldDB" id="A0A1L7XRR8"/>
<accession>A0A1L7XRR8</accession>
<proteinExistence type="predicted"/>
<evidence type="ECO:0000259" key="1">
    <source>
        <dbReference type="PROSITE" id="PS50097"/>
    </source>
</evidence>
<dbReference type="PANTHER" id="PTHR47843">
    <property type="entry name" value="BTB DOMAIN-CONTAINING PROTEIN-RELATED"/>
    <property type="match status" value="1"/>
</dbReference>
<organism evidence="2 3">
    <name type="scientific">Phialocephala subalpina</name>
    <dbReference type="NCBI Taxonomy" id="576137"/>
    <lineage>
        <taxon>Eukaryota</taxon>
        <taxon>Fungi</taxon>
        <taxon>Dikarya</taxon>
        <taxon>Ascomycota</taxon>
        <taxon>Pezizomycotina</taxon>
        <taxon>Leotiomycetes</taxon>
        <taxon>Helotiales</taxon>
        <taxon>Mollisiaceae</taxon>
        <taxon>Phialocephala</taxon>
        <taxon>Phialocephala fortinii species complex</taxon>
    </lineage>
</organism>
<reference evidence="2 3" key="1">
    <citation type="submission" date="2016-03" db="EMBL/GenBank/DDBJ databases">
        <authorList>
            <person name="Ploux O."/>
        </authorList>
    </citation>
    <scope>NUCLEOTIDE SEQUENCE [LARGE SCALE GENOMIC DNA]</scope>
    <source>
        <strain evidence="2 3">UAMH 11012</strain>
    </source>
</reference>
<dbReference type="CDD" id="cd18186">
    <property type="entry name" value="BTB_POZ_ZBTB_KLHL-like"/>
    <property type="match status" value="1"/>
</dbReference>
<dbReference type="SMART" id="SM00225">
    <property type="entry name" value="BTB"/>
    <property type="match status" value="1"/>
</dbReference>
<dbReference type="PANTHER" id="PTHR47843:SF2">
    <property type="entry name" value="BTB DOMAIN-CONTAINING PROTEIN"/>
    <property type="match status" value="1"/>
</dbReference>
<dbReference type="Gene3D" id="3.30.710.10">
    <property type="entry name" value="Potassium Channel Kv1.1, Chain A"/>
    <property type="match status" value="1"/>
</dbReference>
<evidence type="ECO:0000313" key="3">
    <source>
        <dbReference type="Proteomes" id="UP000184330"/>
    </source>
</evidence>
<protein>
    <recommendedName>
        <fullName evidence="1">BTB domain-containing protein</fullName>
    </recommendedName>
</protein>
<keyword evidence="3" id="KW-1185">Reference proteome</keyword>